<dbReference type="InterPro" id="IPR050332">
    <property type="entry name" value="GPCR_2"/>
</dbReference>
<keyword evidence="16" id="KW-1185">Reference proteome</keyword>
<dbReference type="Pfam" id="PF00002">
    <property type="entry name" value="7tm_2"/>
    <property type="match status" value="1"/>
</dbReference>
<dbReference type="GO" id="GO:0007166">
    <property type="term" value="P:cell surface receptor signaling pathway"/>
    <property type="evidence" value="ECO:0007669"/>
    <property type="project" value="InterPro"/>
</dbReference>
<evidence type="ECO:0000256" key="9">
    <source>
        <dbReference type="ARBA" id="ARBA00023180"/>
    </source>
</evidence>
<feature type="transmembrane region" description="Helical" evidence="12">
    <location>
        <begin position="446"/>
        <end position="466"/>
    </location>
</feature>
<dbReference type="InterPro" id="IPR000832">
    <property type="entry name" value="GPCR_2_secretin-like"/>
</dbReference>
<keyword evidence="3" id="KW-1003">Cell membrane</keyword>
<dbReference type="OrthoDB" id="6022368at2759"/>
<keyword evidence="8" id="KW-0675">Receptor</keyword>
<dbReference type="AlphaFoldDB" id="A0A8B8BK44"/>
<evidence type="ECO:0000256" key="7">
    <source>
        <dbReference type="ARBA" id="ARBA00023136"/>
    </source>
</evidence>
<feature type="region of interest" description="Disordered" evidence="11">
    <location>
        <begin position="36"/>
        <end position="62"/>
    </location>
</feature>
<name>A0A8B8BK44_CRAVI</name>
<dbReference type="KEGG" id="cvn:111111182"/>
<feature type="transmembrane region" description="Helical" evidence="12">
    <location>
        <begin position="242"/>
        <end position="261"/>
    </location>
</feature>
<sequence length="547" mass="61558">MQSLLRPRSICIFLIISTLKIIGLVDCEGGQLPKNSATFDPRSGESVFGESGRRSGRIAADSETRVPLKDAGAKDKAPRRLPRFTQSHVLDTLGLAGDGSSGLLGMYNLTDYPFLCLNTSRIPREDGKVYCNATFDPFSCWPATPGGQFAVISCPEVPGVDATKNATKFCFPNGTWMEKANYNACLSHGIPVENNNGFQGELATDYVSRIIYNLGFSISTVALAIALFIFTYFRSLRCLRNAIHCHLIVTFILRNIVWFIMQHTLVPIVASQETWGCKLQVAIFNYAQMTNFFWMLVEGLYLHVIIVWTYSADKIRRWFFVVLGWGIPLIIIAVWVALRIYSTSVQQTKSSVLQDCWLPYNSSQSDTLDYIYIGPTLLVLAINMLFLATIIWVLVTKLRASNSLETKQLRKAVKATLLLLPLLGITYLLFIWPPTDHQAVVEAHKFINTFLQSFQGFFVALFYCFLNGEVKSVLKKKFNTLRENRTLATRCTKTSIGWANDITIHKDHVALTNGNRNDTANGFDERQGIRISDHYSREDGLESEKML</sequence>
<evidence type="ECO:0000256" key="5">
    <source>
        <dbReference type="ARBA" id="ARBA00022989"/>
    </source>
</evidence>
<dbReference type="Gene3D" id="1.20.1070.10">
    <property type="entry name" value="Rhodopsin 7-helix transmembrane proteins"/>
    <property type="match status" value="1"/>
</dbReference>
<keyword evidence="7 12" id="KW-0472">Membrane</keyword>
<evidence type="ECO:0000256" key="1">
    <source>
        <dbReference type="ARBA" id="ARBA00004651"/>
    </source>
</evidence>
<dbReference type="PRINTS" id="PR00249">
    <property type="entry name" value="GPCRSECRETIN"/>
</dbReference>
<dbReference type="GO" id="GO:0005886">
    <property type="term" value="C:plasma membrane"/>
    <property type="evidence" value="ECO:0007669"/>
    <property type="project" value="UniProtKB-SubCell"/>
</dbReference>
<dbReference type="SUPFAM" id="SSF81321">
    <property type="entry name" value="Family A G protein-coupled receptor-like"/>
    <property type="match status" value="1"/>
</dbReference>
<dbReference type="Pfam" id="PF02793">
    <property type="entry name" value="HRM"/>
    <property type="match status" value="1"/>
</dbReference>
<dbReference type="RefSeq" id="XP_022303717.1">
    <property type="nucleotide sequence ID" value="XM_022448009.1"/>
</dbReference>
<proteinExistence type="inferred from homology"/>
<keyword evidence="13" id="KW-0732">Signal</keyword>
<gene>
    <name evidence="17" type="primary">LOC111111182</name>
</gene>
<keyword evidence="6" id="KW-0297">G-protein coupled receptor</keyword>
<dbReference type="PROSITE" id="PS50227">
    <property type="entry name" value="G_PROTEIN_RECEP_F2_3"/>
    <property type="match status" value="1"/>
</dbReference>
<feature type="transmembrane region" description="Helical" evidence="12">
    <location>
        <begin position="370"/>
        <end position="395"/>
    </location>
</feature>
<dbReference type="InterPro" id="IPR017983">
    <property type="entry name" value="GPCR_2_secretin-like_CS"/>
</dbReference>
<dbReference type="InterPro" id="IPR001879">
    <property type="entry name" value="GPCR_2_extracellular_dom"/>
</dbReference>
<keyword evidence="10" id="KW-0807">Transducer</keyword>
<evidence type="ECO:0000256" key="4">
    <source>
        <dbReference type="ARBA" id="ARBA00022692"/>
    </source>
</evidence>
<dbReference type="Gene3D" id="4.10.1240.10">
    <property type="entry name" value="GPCR, family 2, extracellular hormone receptor domain"/>
    <property type="match status" value="1"/>
</dbReference>
<evidence type="ECO:0000256" key="11">
    <source>
        <dbReference type="SAM" id="MobiDB-lite"/>
    </source>
</evidence>
<dbReference type="PANTHER" id="PTHR45620">
    <property type="entry name" value="PDF RECEPTOR-LIKE PROTEIN-RELATED"/>
    <property type="match status" value="1"/>
</dbReference>
<dbReference type="InterPro" id="IPR017981">
    <property type="entry name" value="GPCR_2-like_7TM"/>
</dbReference>
<feature type="chain" id="PRO_5034481480" evidence="13">
    <location>
        <begin position="28"/>
        <end position="547"/>
    </location>
</feature>
<keyword evidence="4 12" id="KW-0812">Transmembrane</keyword>
<evidence type="ECO:0000256" key="10">
    <source>
        <dbReference type="ARBA" id="ARBA00023224"/>
    </source>
</evidence>
<dbReference type="PANTHER" id="PTHR45620:SF15">
    <property type="entry name" value="DIURETIC HORMONE 44 RECEPTOR 1-RELATED"/>
    <property type="match status" value="1"/>
</dbReference>
<protein>
    <submittedName>
        <fullName evidence="17">Corticotropin-releasing factor receptor 2-like isoform X1</fullName>
    </submittedName>
</protein>
<evidence type="ECO:0000313" key="16">
    <source>
        <dbReference type="Proteomes" id="UP000694844"/>
    </source>
</evidence>
<comment type="similarity">
    <text evidence="2">Belongs to the G-protein coupled receptor 2 family.</text>
</comment>
<dbReference type="CDD" id="cd15264">
    <property type="entry name" value="7tmB1_CRF-R"/>
    <property type="match status" value="1"/>
</dbReference>
<feature type="domain" description="G-protein coupled receptors family 2 profile 1" evidence="14">
    <location>
        <begin position="115"/>
        <end position="189"/>
    </location>
</feature>
<accession>A0A8B8BK44</accession>
<evidence type="ECO:0000313" key="17">
    <source>
        <dbReference type="RefSeq" id="XP_022303717.1"/>
    </source>
</evidence>
<evidence type="ECO:0000256" key="12">
    <source>
        <dbReference type="SAM" id="Phobius"/>
    </source>
</evidence>
<evidence type="ECO:0000259" key="14">
    <source>
        <dbReference type="PROSITE" id="PS50227"/>
    </source>
</evidence>
<feature type="signal peptide" evidence="13">
    <location>
        <begin position="1"/>
        <end position="27"/>
    </location>
</feature>
<feature type="transmembrane region" description="Helical" evidence="12">
    <location>
        <begin position="415"/>
        <end position="434"/>
    </location>
</feature>
<feature type="transmembrane region" description="Helical" evidence="12">
    <location>
        <begin position="292"/>
        <end position="311"/>
    </location>
</feature>
<keyword evidence="5 12" id="KW-1133">Transmembrane helix</keyword>
<evidence type="ECO:0000256" key="2">
    <source>
        <dbReference type="ARBA" id="ARBA00005314"/>
    </source>
</evidence>
<dbReference type="PROSITE" id="PS00649">
    <property type="entry name" value="G_PROTEIN_RECEP_F2_1"/>
    <property type="match status" value="1"/>
</dbReference>
<dbReference type="SMART" id="SM00008">
    <property type="entry name" value="HormR"/>
    <property type="match status" value="1"/>
</dbReference>
<evidence type="ECO:0000256" key="13">
    <source>
        <dbReference type="SAM" id="SignalP"/>
    </source>
</evidence>
<evidence type="ECO:0000259" key="15">
    <source>
        <dbReference type="PROSITE" id="PS50261"/>
    </source>
</evidence>
<feature type="domain" description="G-protein coupled receptors family 2 profile 2" evidence="15">
    <location>
        <begin position="208"/>
        <end position="467"/>
    </location>
</feature>
<dbReference type="GO" id="GO:0007188">
    <property type="term" value="P:adenylate cyclase-modulating G protein-coupled receptor signaling pathway"/>
    <property type="evidence" value="ECO:0007669"/>
    <property type="project" value="TreeGrafter"/>
</dbReference>
<reference evidence="17" key="1">
    <citation type="submission" date="2025-08" db="UniProtKB">
        <authorList>
            <consortium name="RefSeq"/>
        </authorList>
    </citation>
    <scope>IDENTIFICATION</scope>
    <source>
        <tissue evidence="17">Whole sample</tissue>
    </source>
</reference>
<dbReference type="PROSITE" id="PS50261">
    <property type="entry name" value="G_PROTEIN_RECEP_F2_4"/>
    <property type="match status" value="1"/>
</dbReference>
<evidence type="ECO:0000256" key="6">
    <source>
        <dbReference type="ARBA" id="ARBA00023040"/>
    </source>
</evidence>
<feature type="transmembrane region" description="Helical" evidence="12">
    <location>
        <begin position="318"/>
        <end position="341"/>
    </location>
</feature>
<dbReference type="GO" id="GO:0008528">
    <property type="term" value="F:G protein-coupled peptide receptor activity"/>
    <property type="evidence" value="ECO:0007669"/>
    <property type="project" value="TreeGrafter"/>
</dbReference>
<evidence type="ECO:0000256" key="3">
    <source>
        <dbReference type="ARBA" id="ARBA00022475"/>
    </source>
</evidence>
<evidence type="ECO:0000256" key="8">
    <source>
        <dbReference type="ARBA" id="ARBA00023170"/>
    </source>
</evidence>
<dbReference type="Proteomes" id="UP000694844">
    <property type="component" value="Chromosome 9"/>
</dbReference>
<dbReference type="PROSITE" id="PS00650">
    <property type="entry name" value="G_PROTEIN_RECEP_F2_2"/>
    <property type="match status" value="1"/>
</dbReference>
<organism evidence="16 17">
    <name type="scientific">Crassostrea virginica</name>
    <name type="common">Eastern oyster</name>
    <dbReference type="NCBI Taxonomy" id="6565"/>
    <lineage>
        <taxon>Eukaryota</taxon>
        <taxon>Metazoa</taxon>
        <taxon>Spiralia</taxon>
        <taxon>Lophotrochozoa</taxon>
        <taxon>Mollusca</taxon>
        <taxon>Bivalvia</taxon>
        <taxon>Autobranchia</taxon>
        <taxon>Pteriomorphia</taxon>
        <taxon>Ostreida</taxon>
        <taxon>Ostreoidea</taxon>
        <taxon>Ostreidae</taxon>
        <taxon>Crassostrea</taxon>
    </lineage>
</organism>
<comment type="subcellular location">
    <subcellularLocation>
        <location evidence="1">Cell membrane</location>
        <topology evidence="1">Multi-pass membrane protein</topology>
    </subcellularLocation>
</comment>
<dbReference type="GeneID" id="111111182"/>
<keyword evidence="9" id="KW-0325">Glycoprotein</keyword>
<dbReference type="InterPro" id="IPR036445">
    <property type="entry name" value="GPCR_2_extracell_dom_sf"/>
</dbReference>
<dbReference type="GO" id="GO:0017046">
    <property type="term" value="F:peptide hormone binding"/>
    <property type="evidence" value="ECO:0007669"/>
    <property type="project" value="TreeGrafter"/>
</dbReference>
<feature type="transmembrane region" description="Helical" evidence="12">
    <location>
        <begin position="210"/>
        <end position="230"/>
    </location>
</feature>
<dbReference type="SUPFAM" id="SSF111418">
    <property type="entry name" value="Hormone receptor domain"/>
    <property type="match status" value="1"/>
</dbReference>